<keyword evidence="3 6" id="KW-0658">Purine biosynthesis</keyword>
<name>C7RCV7_KANKD</name>
<dbReference type="EC" id="2.1.2.2" evidence="6"/>
<dbReference type="Gene3D" id="3.40.50.170">
    <property type="entry name" value="Formyl transferase, N-terminal domain"/>
    <property type="match status" value="1"/>
</dbReference>
<evidence type="ECO:0000313" key="9">
    <source>
        <dbReference type="Proteomes" id="UP000001231"/>
    </source>
</evidence>
<dbReference type="eggNOG" id="COG0299">
    <property type="taxonomic scope" value="Bacteria"/>
</dbReference>
<protein>
    <recommendedName>
        <fullName evidence="6">Phosphoribosylglycinamide formyltransferase</fullName>
        <ecNumber evidence="6">2.1.2.2</ecNumber>
    </recommendedName>
    <alternativeName>
        <fullName evidence="6">5'-phosphoribosylglycinamide transformylase</fullName>
    </alternativeName>
    <alternativeName>
        <fullName evidence="6">GAR transformylase</fullName>
        <shortName evidence="6">GART</shortName>
    </alternativeName>
</protein>
<comment type="pathway">
    <text evidence="1 6">Purine metabolism; IMP biosynthesis via de novo pathway; N(2)-formyl-N(1)-(5-phospho-D-ribosyl)glycinamide from N(1)-(5-phospho-D-ribosyl)glycinamide (10-formyl THF route): step 1/1.</text>
</comment>
<dbReference type="GO" id="GO:0006189">
    <property type="term" value="P:'de novo' IMP biosynthetic process"/>
    <property type="evidence" value="ECO:0007669"/>
    <property type="project" value="UniProtKB-UniRule"/>
</dbReference>
<feature type="binding site" evidence="6">
    <location>
        <begin position="90"/>
        <end position="93"/>
    </location>
    <ligand>
        <name>(6R)-10-formyltetrahydrofolate</name>
        <dbReference type="ChEBI" id="CHEBI:195366"/>
    </ligand>
</feature>
<dbReference type="PANTHER" id="PTHR43369">
    <property type="entry name" value="PHOSPHORIBOSYLGLYCINAMIDE FORMYLTRANSFERASE"/>
    <property type="match status" value="1"/>
</dbReference>
<feature type="binding site" evidence="6">
    <location>
        <position position="65"/>
    </location>
    <ligand>
        <name>(6R)-10-formyltetrahydrofolate</name>
        <dbReference type="ChEBI" id="CHEBI:195366"/>
    </ligand>
</feature>
<feature type="domain" description="Formyl transferase N-terminal" evidence="7">
    <location>
        <begin position="3"/>
        <end position="182"/>
    </location>
</feature>
<feature type="active site" description="Proton donor" evidence="6">
    <location>
        <position position="109"/>
    </location>
</feature>
<dbReference type="Pfam" id="PF00551">
    <property type="entry name" value="Formyl_trans_N"/>
    <property type="match status" value="1"/>
</dbReference>
<organism evidence="8 9">
    <name type="scientific">Kangiella koreensis (strain DSM 16069 / JCM 12317 / KCTC 12182 / SW-125)</name>
    <dbReference type="NCBI Taxonomy" id="523791"/>
    <lineage>
        <taxon>Bacteria</taxon>
        <taxon>Pseudomonadati</taxon>
        <taxon>Pseudomonadota</taxon>
        <taxon>Gammaproteobacteria</taxon>
        <taxon>Kangiellales</taxon>
        <taxon>Kangiellaceae</taxon>
        <taxon>Kangiella</taxon>
    </lineage>
</organism>
<dbReference type="RefSeq" id="WP_015780705.1">
    <property type="nucleotide sequence ID" value="NC_013166.1"/>
</dbReference>
<evidence type="ECO:0000256" key="2">
    <source>
        <dbReference type="ARBA" id="ARBA00022679"/>
    </source>
</evidence>
<dbReference type="OrthoDB" id="9806170at2"/>
<evidence type="ECO:0000259" key="7">
    <source>
        <dbReference type="Pfam" id="PF00551"/>
    </source>
</evidence>
<evidence type="ECO:0000256" key="3">
    <source>
        <dbReference type="ARBA" id="ARBA00022755"/>
    </source>
</evidence>
<dbReference type="NCBIfam" id="TIGR00639">
    <property type="entry name" value="PurN"/>
    <property type="match status" value="1"/>
</dbReference>
<dbReference type="GO" id="GO:0004644">
    <property type="term" value="F:phosphoribosylglycinamide formyltransferase activity"/>
    <property type="evidence" value="ECO:0007669"/>
    <property type="project" value="UniProtKB-UniRule"/>
</dbReference>
<dbReference type="InterPro" id="IPR002376">
    <property type="entry name" value="Formyl_transf_N"/>
</dbReference>
<evidence type="ECO:0000313" key="8">
    <source>
        <dbReference type="EMBL" id="ACV27099.1"/>
    </source>
</evidence>
<evidence type="ECO:0000256" key="1">
    <source>
        <dbReference type="ARBA" id="ARBA00005054"/>
    </source>
</evidence>
<dbReference type="STRING" id="523791.Kkor_1687"/>
<dbReference type="SUPFAM" id="SSF53328">
    <property type="entry name" value="Formyltransferase"/>
    <property type="match status" value="1"/>
</dbReference>
<sequence>MSNIVVLISGNGSNLQAIIDSVQNGAIDGCVSAVISNKPDVYGLERAEKAGIPAIAVDHSQFSSRSDFEQALIQTIDQYQPNLVVLAGFMRILSSEFVQHYLGTMLNIHPSLLPKYPGLNTHKRVLENGDKEHGTSVHFVTAELDGGPIIAQRSFHVTADDNEESLQKKIQQQEHKLYPEVVSWFCSGRLQFKDGKAWLDQQPVSIL</sequence>
<dbReference type="InterPro" id="IPR004607">
    <property type="entry name" value="GART"/>
</dbReference>
<feature type="binding site" evidence="6">
    <location>
        <begin position="12"/>
        <end position="14"/>
    </location>
    <ligand>
        <name>N(1)-(5-phospho-beta-D-ribosyl)glycinamide</name>
        <dbReference type="ChEBI" id="CHEBI:143788"/>
    </ligand>
</feature>
<dbReference type="HOGENOM" id="CLU_038395_1_1_6"/>
<dbReference type="PROSITE" id="PS00373">
    <property type="entry name" value="GART"/>
    <property type="match status" value="1"/>
</dbReference>
<evidence type="ECO:0000256" key="4">
    <source>
        <dbReference type="ARBA" id="ARBA00038440"/>
    </source>
</evidence>
<evidence type="ECO:0000256" key="6">
    <source>
        <dbReference type="HAMAP-Rule" id="MF_01930"/>
    </source>
</evidence>
<comment type="catalytic activity">
    <reaction evidence="5 6">
        <text>N(1)-(5-phospho-beta-D-ribosyl)glycinamide + (6R)-10-formyltetrahydrofolate = N(2)-formyl-N(1)-(5-phospho-beta-D-ribosyl)glycinamide + (6S)-5,6,7,8-tetrahydrofolate + H(+)</text>
        <dbReference type="Rhea" id="RHEA:15053"/>
        <dbReference type="ChEBI" id="CHEBI:15378"/>
        <dbReference type="ChEBI" id="CHEBI:57453"/>
        <dbReference type="ChEBI" id="CHEBI:143788"/>
        <dbReference type="ChEBI" id="CHEBI:147286"/>
        <dbReference type="ChEBI" id="CHEBI:195366"/>
        <dbReference type="EC" id="2.1.2.2"/>
    </reaction>
</comment>
<dbReference type="InterPro" id="IPR001555">
    <property type="entry name" value="GART_AS"/>
</dbReference>
<comment type="similarity">
    <text evidence="4 6">Belongs to the GART family.</text>
</comment>
<reference evidence="8 9" key="1">
    <citation type="journal article" date="2009" name="Stand. Genomic Sci.">
        <title>Complete genome sequence of Kangiella koreensis type strain (SW-125).</title>
        <authorList>
            <person name="Han C."/>
            <person name="Sikorski J."/>
            <person name="Lapidus A."/>
            <person name="Nolan M."/>
            <person name="Glavina Del Rio T."/>
            <person name="Tice H."/>
            <person name="Cheng J.F."/>
            <person name="Lucas S."/>
            <person name="Chen F."/>
            <person name="Copeland A."/>
            <person name="Ivanova N."/>
            <person name="Mavromatis K."/>
            <person name="Ovchinnikova G."/>
            <person name="Pati A."/>
            <person name="Bruce D."/>
            <person name="Goodwin L."/>
            <person name="Pitluck S."/>
            <person name="Chen A."/>
            <person name="Palaniappan K."/>
            <person name="Land M."/>
            <person name="Hauser L."/>
            <person name="Chang Y.J."/>
            <person name="Jeffries C.D."/>
            <person name="Chain P."/>
            <person name="Saunders E."/>
            <person name="Brettin T."/>
            <person name="Goker M."/>
            <person name="Tindall B.J."/>
            <person name="Bristow J."/>
            <person name="Eisen J.A."/>
            <person name="Markowitz V."/>
            <person name="Hugenholtz P."/>
            <person name="Kyrpides N.C."/>
            <person name="Klenk H.P."/>
            <person name="Detter J.C."/>
        </authorList>
    </citation>
    <scope>NUCLEOTIDE SEQUENCE [LARGE SCALE GENOMIC DNA]</scope>
    <source>
        <strain evidence="9">DSM 16069 / KCTC 12182 / SW-125</strain>
    </source>
</reference>
<dbReference type="AlphaFoldDB" id="C7RCV7"/>
<feature type="binding site" evidence="6">
    <location>
        <position position="107"/>
    </location>
    <ligand>
        <name>(6R)-10-formyltetrahydrofolate</name>
        <dbReference type="ChEBI" id="CHEBI:195366"/>
    </ligand>
</feature>
<evidence type="ECO:0000256" key="5">
    <source>
        <dbReference type="ARBA" id="ARBA00047664"/>
    </source>
</evidence>
<dbReference type="InParanoid" id="C7RCV7"/>
<proteinExistence type="inferred from homology"/>
<dbReference type="PANTHER" id="PTHR43369:SF2">
    <property type="entry name" value="PHOSPHORIBOSYLGLYCINAMIDE FORMYLTRANSFERASE"/>
    <property type="match status" value="1"/>
</dbReference>
<dbReference type="Proteomes" id="UP000001231">
    <property type="component" value="Chromosome"/>
</dbReference>
<dbReference type="KEGG" id="kko:Kkor_1687"/>
<dbReference type="GO" id="GO:0005829">
    <property type="term" value="C:cytosol"/>
    <property type="evidence" value="ECO:0007669"/>
    <property type="project" value="TreeGrafter"/>
</dbReference>
<comment type="function">
    <text evidence="6">Catalyzes the transfer of a formyl group from 10-formyltetrahydrofolate to 5-phospho-ribosyl-glycinamide (GAR), producing 5-phospho-ribosyl-N-formylglycinamide (FGAR) and tetrahydrofolate.</text>
</comment>
<gene>
    <name evidence="6" type="primary">purN</name>
    <name evidence="8" type="ordered locus">Kkor_1687</name>
</gene>
<accession>C7RCV7</accession>
<dbReference type="CDD" id="cd08645">
    <property type="entry name" value="FMT_core_GART"/>
    <property type="match status" value="1"/>
</dbReference>
<feature type="site" description="Raises pKa of active site His" evidence="6">
    <location>
        <position position="145"/>
    </location>
</feature>
<dbReference type="UniPathway" id="UPA00074">
    <property type="reaction ID" value="UER00126"/>
</dbReference>
<dbReference type="EMBL" id="CP001707">
    <property type="protein sequence ID" value="ACV27099.1"/>
    <property type="molecule type" value="Genomic_DNA"/>
</dbReference>
<keyword evidence="9" id="KW-1185">Reference proteome</keyword>
<dbReference type="FunCoup" id="C7RCV7">
    <property type="interactions" value="555"/>
</dbReference>
<dbReference type="HAMAP" id="MF_01930">
    <property type="entry name" value="PurN"/>
    <property type="match status" value="1"/>
</dbReference>
<keyword evidence="2 6" id="KW-0808">Transferase</keyword>
<dbReference type="InterPro" id="IPR036477">
    <property type="entry name" value="Formyl_transf_N_sf"/>
</dbReference>